<proteinExistence type="predicted"/>
<dbReference type="Proteomes" id="UP000442695">
    <property type="component" value="Unassembled WGS sequence"/>
</dbReference>
<organism evidence="1 2">
    <name type="scientific">Pseudomonas putida</name>
    <name type="common">Arthrobacter siderocapsulatus</name>
    <dbReference type="NCBI Taxonomy" id="303"/>
    <lineage>
        <taxon>Bacteria</taxon>
        <taxon>Pseudomonadati</taxon>
        <taxon>Pseudomonadota</taxon>
        <taxon>Gammaproteobacteria</taxon>
        <taxon>Pseudomonadales</taxon>
        <taxon>Pseudomonadaceae</taxon>
        <taxon>Pseudomonas</taxon>
    </lineage>
</organism>
<reference evidence="1 2" key="1">
    <citation type="submission" date="2019-12" db="EMBL/GenBank/DDBJ databases">
        <authorList>
            <person name="Woiski C."/>
        </authorList>
    </citation>
    <scope>NUCLEOTIDE SEQUENCE [LARGE SCALE GENOMIC DNA]</scope>
    <source>
        <strain evidence="1 2">BOE100</strain>
    </source>
</reference>
<comment type="caution">
    <text evidence="1">The sequence shown here is derived from an EMBL/GenBank/DDBJ whole genome shotgun (WGS) entry which is preliminary data.</text>
</comment>
<dbReference type="EMBL" id="WOWR01000048">
    <property type="protein sequence ID" value="KAF0252006.1"/>
    <property type="molecule type" value="Genomic_DNA"/>
</dbReference>
<name>A0A7V8EBZ4_PSEPU</name>
<gene>
    <name evidence="1" type="ORF">GN299_25535</name>
</gene>
<protein>
    <submittedName>
        <fullName evidence="1">Uncharacterized protein</fullName>
    </submittedName>
</protein>
<dbReference type="RefSeq" id="WP_156859645.1">
    <property type="nucleotide sequence ID" value="NZ_WOWR01000048.1"/>
</dbReference>
<evidence type="ECO:0000313" key="2">
    <source>
        <dbReference type="Proteomes" id="UP000442695"/>
    </source>
</evidence>
<sequence length="134" mass="14956">MTGDGKDPEMLNALKDYKLLIDIGDSLAADDEVSAAPASRAVASASTTHPDVVPAIRACQECSDFRWMILDIIMEDFKQHEKDNPLAIFESIAMVFNALTILNETDTLPPPQDLFEWYRDLIEMQIIRSRTVAA</sequence>
<evidence type="ECO:0000313" key="1">
    <source>
        <dbReference type="EMBL" id="KAF0252006.1"/>
    </source>
</evidence>
<accession>A0A7V8EBZ4</accession>
<dbReference type="AlphaFoldDB" id="A0A7V8EBZ4"/>